<dbReference type="GO" id="GO:0005886">
    <property type="term" value="C:plasma membrane"/>
    <property type="evidence" value="ECO:0007669"/>
    <property type="project" value="UniProtKB-SubCell"/>
</dbReference>
<dbReference type="CDD" id="cd06225">
    <property type="entry name" value="HAMP"/>
    <property type="match status" value="1"/>
</dbReference>
<evidence type="ECO:0000256" key="3">
    <source>
        <dbReference type="ARBA" id="ARBA00012438"/>
    </source>
</evidence>
<keyword evidence="4" id="KW-0597">Phosphoprotein</keyword>
<dbReference type="KEGG" id="cut:CUTER_03445"/>
<dbReference type="SMART" id="SM00387">
    <property type="entry name" value="HATPase_c"/>
    <property type="match status" value="1"/>
</dbReference>
<comment type="catalytic activity">
    <reaction evidence="1">
        <text>ATP + protein L-histidine = ADP + protein N-phospho-L-histidine.</text>
        <dbReference type="EC" id="2.7.13.3"/>
    </reaction>
</comment>
<dbReference type="Gene3D" id="3.30.565.10">
    <property type="entry name" value="Histidine kinase-like ATPase, C-terminal domain"/>
    <property type="match status" value="1"/>
</dbReference>
<dbReference type="Proteomes" id="UP000035548">
    <property type="component" value="Chromosome"/>
</dbReference>
<evidence type="ECO:0000313" key="15">
    <source>
        <dbReference type="Proteomes" id="UP000035548"/>
    </source>
</evidence>
<evidence type="ECO:0000256" key="9">
    <source>
        <dbReference type="ARBA" id="ARBA00023012"/>
    </source>
</evidence>
<keyword evidence="7 14" id="KW-0418">Kinase</keyword>
<keyword evidence="6 11" id="KW-0812">Transmembrane</keyword>
<dbReference type="InterPro" id="IPR050428">
    <property type="entry name" value="TCS_sensor_his_kinase"/>
</dbReference>
<dbReference type="SMART" id="SM00388">
    <property type="entry name" value="HisKA"/>
    <property type="match status" value="1"/>
</dbReference>
<dbReference type="InterPro" id="IPR004358">
    <property type="entry name" value="Sig_transdc_His_kin-like_C"/>
</dbReference>
<keyword evidence="5 14" id="KW-0808">Transferase</keyword>
<keyword evidence="10 11" id="KW-0472">Membrane</keyword>
<proteinExistence type="predicted"/>
<evidence type="ECO:0000256" key="11">
    <source>
        <dbReference type="SAM" id="Phobius"/>
    </source>
</evidence>
<keyword evidence="9" id="KW-0902">Two-component regulatory system</keyword>
<feature type="domain" description="Histidine kinase" evidence="12">
    <location>
        <begin position="253"/>
        <end position="471"/>
    </location>
</feature>
<dbReference type="GO" id="GO:0000155">
    <property type="term" value="F:phosphorelay sensor kinase activity"/>
    <property type="evidence" value="ECO:0007669"/>
    <property type="project" value="InterPro"/>
</dbReference>
<evidence type="ECO:0000256" key="1">
    <source>
        <dbReference type="ARBA" id="ARBA00000085"/>
    </source>
</evidence>
<feature type="domain" description="HAMP" evidence="13">
    <location>
        <begin position="193"/>
        <end position="245"/>
    </location>
</feature>
<protein>
    <recommendedName>
        <fullName evidence="3">histidine kinase</fullName>
        <ecNumber evidence="3">2.7.13.3</ecNumber>
    </recommendedName>
</protein>
<evidence type="ECO:0000256" key="6">
    <source>
        <dbReference type="ARBA" id="ARBA00022692"/>
    </source>
</evidence>
<dbReference type="CDD" id="cd00075">
    <property type="entry name" value="HATPase"/>
    <property type="match status" value="1"/>
</dbReference>
<keyword evidence="15" id="KW-1185">Reference proteome</keyword>
<dbReference type="SUPFAM" id="SSF55874">
    <property type="entry name" value="ATPase domain of HSP90 chaperone/DNA topoisomerase II/histidine kinase"/>
    <property type="match status" value="1"/>
</dbReference>
<comment type="subcellular location">
    <subcellularLocation>
        <location evidence="2">Cell membrane</location>
    </subcellularLocation>
</comment>
<reference evidence="15" key="2">
    <citation type="submission" date="2015-05" db="EMBL/GenBank/DDBJ databases">
        <title>Complete genome sequence of Corynebacterium uterequi DSM 45634, isolated from the uterus of a maiden mare.</title>
        <authorList>
            <person name="Ruckert C."/>
            <person name="Albersmeier A."/>
            <person name="Winkler A."/>
            <person name="Tauch A."/>
        </authorList>
    </citation>
    <scope>NUCLEOTIDE SEQUENCE [LARGE SCALE GENOMIC DNA]</scope>
    <source>
        <strain evidence="15">DSM 45634</strain>
    </source>
</reference>
<dbReference type="InterPro" id="IPR036097">
    <property type="entry name" value="HisK_dim/P_sf"/>
</dbReference>
<dbReference type="AlphaFoldDB" id="A0A0G3HHU4"/>
<dbReference type="Gene3D" id="1.10.287.130">
    <property type="match status" value="1"/>
</dbReference>
<feature type="transmembrane region" description="Helical" evidence="11">
    <location>
        <begin position="33"/>
        <end position="58"/>
    </location>
</feature>
<gene>
    <name evidence="14" type="ORF">CUTER_03445</name>
</gene>
<evidence type="ECO:0000259" key="13">
    <source>
        <dbReference type="PROSITE" id="PS50885"/>
    </source>
</evidence>
<dbReference type="PANTHER" id="PTHR45436:SF5">
    <property type="entry name" value="SENSOR HISTIDINE KINASE TRCS"/>
    <property type="match status" value="1"/>
</dbReference>
<accession>A0A0G3HHU4</accession>
<dbReference type="CDD" id="cd00082">
    <property type="entry name" value="HisKA"/>
    <property type="match status" value="1"/>
</dbReference>
<evidence type="ECO:0000256" key="2">
    <source>
        <dbReference type="ARBA" id="ARBA00004236"/>
    </source>
</evidence>
<dbReference type="InterPro" id="IPR003661">
    <property type="entry name" value="HisK_dim/P_dom"/>
</dbReference>
<evidence type="ECO:0000256" key="5">
    <source>
        <dbReference type="ARBA" id="ARBA00022679"/>
    </source>
</evidence>
<dbReference type="InterPro" id="IPR005467">
    <property type="entry name" value="His_kinase_dom"/>
</dbReference>
<organism evidence="14 15">
    <name type="scientific">Corynebacterium uterequi</name>
    <dbReference type="NCBI Taxonomy" id="1072256"/>
    <lineage>
        <taxon>Bacteria</taxon>
        <taxon>Bacillati</taxon>
        <taxon>Actinomycetota</taxon>
        <taxon>Actinomycetes</taxon>
        <taxon>Mycobacteriales</taxon>
        <taxon>Corynebacteriaceae</taxon>
        <taxon>Corynebacterium</taxon>
    </lineage>
</organism>
<evidence type="ECO:0000313" key="14">
    <source>
        <dbReference type="EMBL" id="AKK10697.1"/>
    </source>
</evidence>
<dbReference type="PANTHER" id="PTHR45436">
    <property type="entry name" value="SENSOR HISTIDINE KINASE YKOH"/>
    <property type="match status" value="1"/>
</dbReference>
<dbReference type="Pfam" id="PF02518">
    <property type="entry name" value="HATPase_c"/>
    <property type="match status" value="1"/>
</dbReference>
<evidence type="ECO:0000256" key="8">
    <source>
        <dbReference type="ARBA" id="ARBA00022989"/>
    </source>
</evidence>
<reference evidence="14 15" key="1">
    <citation type="journal article" date="2015" name="Genome Announc.">
        <title>Virulence Factor Genes Detected in the Complete Genome Sequence of Corynebacterium uterequi DSM 45634, Isolated from the Uterus of a Maiden Mare.</title>
        <authorList>
            <person name="Ruckert C."/>
            <person name="Kriete M."/>
            <person name="Jaenicke S."/>
            <person name="Winkler A."/>
            <person name="Tauch A."/>
        </authorList>
    </citation>
    <scope>NUCLEOTIDE SEQUENCE [LARGE SCALE GENOMIC DNA]</scope>
    <source>
        <strain evidence="14 15">DSM 45634</strain>
    </source>
</reference>
<dbReference type="Pfam" id="PF00512">
    <property type="entry name" value="HisKA"/>
    <property type="match status" value="1"/>
</dbReference>
<sequence length="481" mass="53001">MRQRSFWRPLSRSDLSDTFRHTTSGSLWWRMSLLTILIVVVAAGAQTLMILMVADVVLTRAVDDDLRDQAATTMAWAGETNDPTILNEHLSQFHVHNPGYEVSIVVPVQQVSLGDVVVPATGQWEQLGELRAALSTSGDKRVITVVRADGFMVSMARDLTAMKTLRSGLHLVLLVIFLLAVALAFVAGFILSIAGLRPLRAFEQEVVKLTEDGRLRPVPVRGNNEVSQLTKTFNRLVYALIDSQQRQARLVADAGHELKTPLTSMRTNIELLMMVSRSRDPSVLSTRDREELENDVISQLEEFSSLIGDLVDLSRVESHREEDQGDVGMEEIIGEVINRIRRRRPDVSFVIDTEPWVVHGEAHSLSRALTNLLDNAAKWSPAGGDVTLQLRAINDEEAELTVTDHGPGISDVDKPRVFDRFYRSPEARAMPGSGLGLAIVQQVIHNHGGAITVLDADGGGTVMRVVLPGHLPGAHEDIDVQ</sequence>
<dbReference type="OrthoDB" id="9786919at2"/>
<name>A0A0G3HHU4_9CORY</name>
<dbReference type="EMBL" id="CP011546">
    <property type="protein sequence ID" value="AKK10697.1"/>
    <property type="molecule type" value="Genomic_DNA"/>
</dbReference>
<dbReference type="Gene3D" id="6.10.340.10">
    <property type="match status" value="1"/>
</dbReference>
<dbReference type="EC" id="2.7.13.3" evidence="3"/>
<dbReference type="RefSeq" id="WP_082121245.1">
    <property type="nucleotide sequence ID" value="NZ_CP011546.1"/>
</dbReference>
<dbReference type="PROSITE" id="PS50109">
    <property type="entry name" value="HIS_KIN"/>
    <property type="match status" value="1"/>
</dbReference>
<keyword evidence="8 11" id="KW-1133">Transmembrane helix</keyword>
<dbReference type="SUPFAM" id="SSF47384">
    <property type="entry name" value="Homodimeric domain of signal transducing histidine kinase"/>
    <property type="match status" value="1"/>
</dbReference>
<evidence type="ECO:0000256" key="10">
    <source>
        <dbReference type="ARBA" id="ARBA00023136"/>
    </source>
</evidence>
<evidence type="ECO:0000256" key="7">
    <source>
        <dbReference type="ARBA" id="ARBA00022777"/>
    </source>
</evidence>
<dbReference type="InterPro" id="IPR003660">
    <property type="entry name" value="HAMP_dom"/>
</dbReference>
<dbReference type="PROSITE" id="PS50885">
    <property type="entry name" value="HAMP"/>
    <property type="match status" value="1"/>
</dbReference>
<evidence type="ECO:0000259" key="12">
    <source>
        <dbReference type="PROSITE" id="PS50109"/>
    </source>
</evidence>
<dbReference type="PATRIC" id="fig|1072256.5.peg.684"/>
<dbReference type="PRINTS" id="PR00344">
    <property type="entry name" value="BCTRLSENSOR"/>
</dbReference>
<dbReference type="STRING" id="1072256.CUTER_03445"/>
<feature type="transmembrane region" description="Helical" evidence="11">
    <location>
        <begin position="171"/>
        <end position="196"/>
    </location>
</feature>
<dbReference type="InterPro" id="IPR003594">
    <property type="entry name" value="HATPase_dom"/>
</dbReference>
<dbReference type="InterPro" id="IPR036890">
    <property type="entry name" value="HATPase_C_sf"/>
</dbReference>
<evidence type="ECO:0000256" key="4">
    <source>
        <dbReference type="ARBA" id="ARBA00022553"/>
    </source>
</evidence>